<organism evidence="2 3">
    <name type="scientific">Xylanimonas oleitrophica</name>
    <dbReference type="NCBI Taxonomy" id="2607479"/>
    <lineage>
        <taxon>Bacteria</taxon>
        <taxon>Bacillati</taxon>
        <taxon>Actinomycetota</taxon>
        <taxon>Actinomycetes</taxon>
        <taxon>Micrococcales</taxon>
        <taxon>Promicromonosporaceae</taxon>
        <taxon>Xylanimonas</taxon>
    </lineage>
</organism>
<dbReference type="Proteomes" id="UP000248783">
    <property type="component" value="Unassembled WGS sequence"/>
</dbReference>
<evidence type="ECO:0000313" key="3">
    <source>
        <dbReference type="Proteomes" id="UP000248783"/>
    </source>
</evidence>
<name>A0A2W5XV36_9MICO</name>
<dbReference type="AlphaFoldDB" id="A0A2W5XV36"/>
<accession>A0A2W5XV36</accession>
<gene>
    <name evidence="2" type="ORF">DNL40_04975</name>
</gene>
<keyword evidence="3" id="KW-1185">Reference proteome</keyword>
<evidence type="ECO:0000313" key="2">
    <source>
        <dbReference type="EMBL" id="PZR54268.1"/>
    </source>
</evidence>
<feature type="region of interest" description="Disordered" evidence="1">
    <location>
        <begin position="130"/>
        <end position="151"/>
    </location>
</feature>
<comment type="caution">
    <text evidence="2">The sequence shown here is derived from an EMBL/GenBank/DDBJ whole genome shotgun (WGS) entry which is preliminary data.</text>
</comment>
<dbReference type="EMBL" id="QKWH01000002">
    <property type="protein sequence ID" value="PZR54268.1"/>
    <property type="molecule type" value="Genomic_DNA"/>
</dbReference>
<evidence type="ECO:0000256" key="1">
    <source>
        <dbReference type="SAM" id="MobiDB-lite"/>
    </source>
</evidence>
<sequence length="188" mass="19373">MVRRGRAAAYALMAVLAVVLFLWFSSGVDQRRAAIEARQEERSSRVESTPNPTVTAAGDAVLPALTDVLAPTGEVYGAPFVRVGSSRVVVVSLTVTAPGGSGRVTVQAPEVTLLVGGAEHEPWPADVDERTTSGGGTVGFSASFEPAGVEPGDEVGVRLTLADGTVLEFEDVTVRDARRGAGARPGTG</sequence>
<proteinExistence type="predicted"/>
<protein>
    <submittedName>
        <fullName evidence="2">Uncharacterized protein</fullName>
    </submittedName>
</protein>
<reference evidence="2 3" key="1">
    <citation type="submission" date="2018-06" db="EMBL/GenBank/DDBJ databases">
        <title>Whole genome sequencing of a novel hydrocarbon degrading bacterial strain, PW21 isolated from oil contaminated produced water sample.</title>
        <authorList>
            <person name="Nagkirti P."/>
            <person name="Shaikh A."/>
            <person name="Gowdaman V."/>
            <person name="Engineer A.E."/>
            <person name="Dagar S."/>
            <person name="Dhakephalkar P.K."/>
        </authorList>
    </citation>
    <scope>NUCLEOTIDE SEQUENCE [LARGE SCALE GENOMIC DNA]</scope>
    <source>
        <strain evidence="2 3">PW21</strain>
    </source>
</reference>